<dbReference type="InterPro" id="IPR007373">
    <property type="entry name" value="Thiamin_PyroPKinase_B1-bd"/>
</dbReference>
<dbReference type="Pfam" id="PF04265">
    <property type="entry name" value="TPK_B1_binding"/>
    <property type="match status" value="1"/>
</dbReference>
<dbReference type="GO" id="GO:0004788">
    <property type="term" value="F:thiamine diphosphokinase activity"/>
    <property type="evidence" value="ECO:0007669"/>
    <property type="project" value="UniProtKB-UniRule"/>
</dbReference>
<dbReference type="InterPro" id="IPR007371">
    <property type="entry name" value="TPK_catalytic"/>
</dbReference>
<dbReference type="InterPro" id="IPR036759">
    <property type="entry name" value="TPK_catalytic_sf"/>
</dbReference>
<name>A0A7S8E892_9CHLR</name>
<dbReference type="RefSeq" id="WP_195170263.1">
    <property type="nucleotide sequence ID" value="NZ_CP062983.1"/>
</dbReference>
<dbReference type="CDD" id="cd07995">
    <property type="entry name" value="TPK"/>
    <property type="match status" value="1"/>
</dbReference>
<dbReference type="EMBL" id="CP062983">
    <property type="protein sequence ID" value="QPC82194.1"/>
    <property type="molecule type" value="Genomic_DNA"/>
</dbReference>
<dbReference type="GO" id="GO:0016301">
    <property type="term" value="F:kinase activity"/>
    <property type="evidence" value="ECO:0007669"/>
    <property type="project" value="UniProtKB-KW"/>
</dbReference>
<evidence type="ECO:0000259" key="6">
    <source>
        <dbReference type="SMART" id="SM00983"/>
    </source>
</evidence>
<dbReference type="NCBIfam" id="TIGR01378">
    <property type="entry name" value="thi_PPkinase"/>
    <property type="match status" value="1"/>
</dbReference>
<dbReference type="KEGG" id="pmet:G4Y79_21300"/>
<evidence type="ECO:0000256" key="1">
    <source>
        <dbReference type="ARBA" id="ARBA00022679"/>
    </source>
</evidence>
<dbReference type="SUPFAM" id="SSF63999">
    <property type="entry name" value="Thiamin pyrophosphokinase, catalytic domain"/>
    <property type="match status" value="1"/>
</dbReference>
<feature type="domain" description="Thiamin pyrophosphokinase thiamin-binding" evidence="6">
    <location>
        <begin position="144"/>
        <end position="209"/>
    </location>
</feature>
<keyword evidence="3 7" id="KW-0418">Kinase</keyword>
<evidence type="ECO:0000313" key="7">
    <source>
        <dbReference type="EMBL" id="QPC82194.1"/>
    </source>
</evidence>
<dbReference type="PANTHER" id="PTHR41299">
    <property type="entry name" value="THIAMINE PYROPHOSPHOKINASE"/>
    <property type="match status" value="1"/>
</dbReference>
<gene>
    <name evidence="7" type="ORF">G4Y79_21300</name>
</gene>
<dbReference type="Proteomes" id="UP000594468">
    <property type="component" value="Chromosome"/>
</dbReference>
<dbReference type="GO" id="GO:0006772">
    <property type="term" value="P:thiamine metabolic process"/>
    <property type="evidence" value="ECO:0007669"/>
    <property type="project" value="UniProtKB-UniRule"/>
</dbReference>
<dbReference type="SMART" id="SM00983">
    <property type="entry name" value="TPK_B1_binding"/>
    <property type="match status" value="1"/>
</dbReference>
<keyword evidence="1 7" id="KW-0808">Transferase</keyword>
<dbReference type="Pfam" id="PF04263">
    <property type="entry name" value="TPK_catalytic"/>
    <property type="match status" value="1"/>
</dbReference>
<accession>A0A7S8E892</accession>
<dbReference type="InterPro" id="IPR053149">
    <property type="entry name" value="TPK"/>
</dbReference>
<reference evidence="7 8" key="1">
    <citation type="submission" date="2020-02" db="EMBL/GenBank/DDBJ databases">
        <authorList>
            <person name="Zheng R.K."/>
            <person name="Sun C.M."/>
        </authorList>
    </citation>
    <scope>NUCLEOTIDE SEQUENCE [LARGE SCALE GENOMIC DNA]</scope>
    <source>
        <strain evidence="8">rifampicinis</strain>
    </source>
</reference>
<evidence type="ECO:0000313" key="8">
    <source>
        <dbReference type="Proteomes" id="UP000594468"/>
    </source>
</evidence>
<evidence type="ECO:0000256" key="5">
    <source>
        <dbReference type="NCBIfam" id="TIGR01378"/>
    </source>
</evidence>
<dbReference type="GO" id="GO:0005524">
    <property type="term" value="F:ATP binding"/>
    <property type="evidence" value="ECO:0007669"/>
    <property type="project" value="UniProtKB-KW"/>
</dbReference>
<keyword evidence="4" id="KW-0067">ATP-binding</keyword>
<dbReference type="AlphaFoldDB" id="A0A7S8E892"/>
<proteinExistence type="predicted"/>
<protein>
    <recommendedName>
        <fullName evidence="5">Thiamine diphosphokinase</fullName>
        <ecNumber evidence="5">2.7.6.2</ecNumber>
    </recommendedName>
</protein>
<keyword evidence="2" id="KW-0547">Nucleotide-binding</keyword>
<evidence type="ECO:0000256" key="3">
    <source>
        <dbReference type="ARBA" id="ARBA00022777"/>
    </source>
</evidence>
<dbReference type="Gene3D" id="3.40.50.10240">
    <property type="entry name" value="Thiamin pyrophosphokinase, catalytic domain"/>
    <property type="match status" value="1"/>
</dbReference>
<dbReference type="InterPro" id="IPR006282">
    <property type="entry name" value="Thi_PPkinase"/>
</dbReference>
<dbReference type="GO" id="GO:0030975">
    <property type="term" value="F:thiamine binding"/>
    <property type="evidence" value="ECO:0007669"/>
    <property type="project" value="InterPro"/>
</dbReference>
<organism evidence="7 8">
    <name type="scientific">Phototrophicus methaneseepsis</name>
    <dbReference type="NCBI Taxonomy" id="2710758"/>
    <lineage>
        <taxon>Bacteria</taxon>
        <taxon>Bacillati</taxon>
        <taxon>Chloroflexota</taxon>
        <taxon>Candidatus Thermofontia</taxon>
        <taxon>Phototrophicales</taxon>
        <taxon>Phototrophicaceae</taxon>
        <taxon>Phototrophicus</taxon>
    </lineage>
</organism>
<dbReference type="GO" id="GO:0009229">
    <property type="term" value="P:thiamine diphosphate biosynthetic process"/>
    <property type="evidence" value="ECO:0007669"/>
    <property type="project" value="InterPro"/>
</dbReference>
<keyword evidence="8" id="KW-1185">Reference proteome</keyword>
<evidence type="ECO:0000256" key="4">
    <source>
        <dbReference type="ARBA" id="ARBA00022840"/>
    </source>
</evidence>
<sequence>MQKMLIFANGAPNDGPMVRLALAASSDAAVVAADGGARVAWYYGRQVDTVIGDMDSLTEAELTKLEASGTVIKRYPQEKDETDLELTLSYAATAGATWIRIIGGLGDRFDQTLANVYLMALPQLIDLDVALVAGKQQLALIRAGEHQIEGQPGDTISLLPLGGDVQGITTTGMAYPLKNETLYFGPARGVSNVLSNEVGQVALTDGVLLVIHTIGRA</sequence>
<dbReference type="InterPro" id="IPR036371">
    <property type="entry name" value="TPK_B1-bd_sf"/>
</dbReference>
<evidence type="ECO:0000256" key="2">
    <source>
        <dbReference type="ARBA" id="ARBA00022741"/>
    </source>
</evidence>
<dbReference type="SUPFAM" id="SSF63862">
    <property type="entry name" value="Thiamin pyrophosphokinase, substrate-binding domain"/>
    <property type="match status" value="1"/>
</dbReference>
<dbReference type="PANTHER" id="PTHR41299:SF1">
    <property type="entry name" value="THIAMINE PYROPHOSPHOKINASE"/>
    <property type="match status" value="1"/>
</dbReference>
<dbReference type="EC" id="2.7.6.2" evidence="5"/>